<dbReference type="SUPFAM" id="SSF56801">
    <property type="entry name" value="Acetyl-CoA synthetase-like"/>
    <property type="match status" value="1"/>
</dbReference>
<evidence type="ECO:0000256" key="2">
    <source>
        <dbReference type="SAM" id="MobiDB-lite"/>
    </source>
</evidence>
<dbReference type="PANTHER" id="PTHR22754">
    <property type="entry name" value="DISCO-INTERACTING PROTEIN 2 DIP2 -RELATED"/>
    <property type="match status" value="1"/>
</dbReference>
<dbReference type="InterPro" id="IPR046043">
    <property type="entry name" value="DUF6001"/>
</dbReference>
<dbReference type="PROSITE" id="PS00455">
    <property type="entry name" value="AMP_BINDING"/>
    <property type="match status" value="1"/>
</dbReference>
<reference evidence="5" key="1">
    <citation type="journal article" date="2019" name="Int. J. Syst. Evol. Microbiol.">
        <title>The Global Catalogue of Microorganisms (GCM) 10K type strain sequencing project: providing services to taxonomists for standard genome sequencing and annotation.</title>
        <authorList>
            <consortium name="The Broad Institute Genomics Platform"/>
            <consortium name="The Broad Institute Genome Sequencing Center for Infectious Disease"/>
            <person name="Wu L."/>
            <person name="Ma J."/>
        </authorList>
    </citation>
    <scope>NUCLEOTIDE SEQUENCE [LARGE SCALE GENOMIC DNA]</scope>
    <source>
        <strain evidence="5">CGMCC 4.7330</strain>
    </source>
</reference>
<sequence length="1196" mass="125133">MPANPDDRKRELVPSDDYQAICGWLDDPDPAGGVRLAGDDGDWTRRAYPELAADVRAVAALLAAAGLRAGDGVCVVLPTEMRCIATMFAVWSSGATVTMVAPPVFGAGGEYGEHLRAQFTRAAPRLVVTTEQLRGPIGAAMADSGVAGTPVTLPKDTSSDGADPAGSPENPAGDGAATAGSPASLPENPADPVAAAARAHGPASTDRALVQFTSGSSGAPRGVPISWRNLAANVAYITDSIGWRPGDATVSWLPLYHDMGLVGAVIATIAGQGELYLMRPDQFIREPLRWVRAMARAQHAVAPSFGLGHTARRVRPDELADLDLSGLRSLITGAEPVDVEHVGAFTALLAGAGYDPAALRPAYGLAESTLMATITRSGDTPIAVRIDSAATRFGEAVAVVAETPYRGQPLSGGGWLVGLGGPAAAVAVRIAGTDGGDLPPGVLGEVVLSGASVATGYHGTDQESAAGTRFTGGELWTGDAGFLRGGQLYVLGRMGSSLKVRGRSVFMEDLDARIARETGLPKHTFAAVAMPEAGANQGVVLFAEHAPGDWTDAARKALRAELGPARDCVVVTGERGLIRRTSSGKPRRRLMWELYRDNGTDAAETDSAPVFDERRASLSRLGDAELTRLLEQALAAVEVPAAATVLLEGSIAEGFGNEGSDIDFLAVSPGAEPTPVMPSVLFLGGRRVEVRTRSEVELRAQLDLVRKAALDEDVTGAALLDLDQDLLNRCQRFARAAVVRPGAADIAGLRQALPFPELSRVLARWWSARATQSLRQAVAMAALRDHGTAAGWAADGLLQAVKGYLAERGETYLESKWLGPQLDRLGADALAERYFEQLRALRTGGEHAPASASELGPELAPAPALAPALAFAAELGVAVADDPAQVVLTRVDGVTTWPIDGRIHVVRGRSDVLVLSDRAARAWRGVVFGRSVPEVLARGPEPLHAELAEFVRLGLVGMRWGRGSAIRPAVAMVKPLGPSTLAPCPTSPVLGIGGGTRADGRPVTLSPLPATRFTECASALVWSNVIVENAREDLVGALGQGQARVAEAAADRLLKGAVRLLLCTLGISPLPPDVAPLATLERLVPAGLPDRDRLLARVDAAARVGFAGPSAAPQNVGLAVLDDLVDTVRSTADLAFPASFDSHEQWRATLRITYDWLRLAAYLDTELPIDEVQDLLASGGAQPHQRGTDPNGEIDR</sequence>
<dbReference type="InterPro" id="IPR043519">
    <property type="entry name" value="NT_sf"/>
</dbReference>
<evidence type="ECO:0000313" key="4">
    <source>
        <dbReference type="EMBL" id="MFC3965372.1"/>
    </source>
</evidence>
<dbReference type="EMBL" id="JBHSAX010000019">
    <property type="protein sequence ID" value="MFC3965372.1"/>
    <property type="molecule type" value="Genomic_DNA"/>
</dbReference>
<feature type="region of interest" description="Disordered" evidence="2">
    <location>
        <begin position="140"/>
        <end position="200"/>
    </location>
</feature>
<comment type="similarity">
    <text evidence="1">Belongs to the ATP-dependent AMP-binding enzyme family.</text>
</comment>
<keyword evidence="5" id="KW-1185">Reference proteome</keyword>
<organism evidence="4 5">
    <name type="scientific">Nocardia jiangsuensis</name>
    <dbReference type="NCBI Taxonomy" id="1691563"/>
    <lineage>
        <taxon>Bacteria</taxon>
        <taxon>Bacillati</taxon>
        <taxon>Actinomycetota</taxon>
        <taxon>Actinomycetes</taxon>
        <taxon>Mycobacteriales</taxon>
        <taxon>Nocardiaceae</taxon>
        <taxon>Nocardia</taxon>
    </lineage>
</organism>
<dbReference type="Pfam" id="PF00501">
    <property type="entry name" value="AMP-binding"/>
    <property type="match status" value="1"/>
</dbReference>
<feature type="domain" description="AMP-dependent synthetase/ligase" evidence="3">
    <location>
        <begin position="41"/>
        <end position="458"/>
    </location>
</feature>
<dbReference type="Gene3D" id="3.30.300.30">
    <property type="match status" value="1"/>
</dbReference>
<evidence type="ECO:0000313" key="5">
    <source>
        <dbReference type="Proteomes" id="UP001595696"/>
    </source>
</evidence>
<accession>A0ABV8E0T8</accession>
<dbReference type="Pfam" id="PF19464">
    <property type="entry name" value="DUF6001"/>
    <property type="match status" value="1"/>
</dbReference>
<protein>
    <submittedName>
        <fullName evidence="4">DUF6001 family protein</fullName>
    </submittedName>
</protein>
<dbReference type="PANTHER" id="PTHR22754:SF32">
    <property type="entry name" value="DISCO-INTERACTING PROTEIN 2"/>
    <property type="match status" value="1"/>
</dbReference>
<feature type="compositionally biased region" description="Low complexity" evidence="2">
    <location>
        <begin position="186"/>
        <end position="200"/>
    </location>
</feature>
<dbReference type="SUPFAM" id="SSF81301">
    <property type="entry name" value="Nucleotidyltransferase"/>
    <property type="match status" value="1"/>
</dbReference>
<comment type="caution">
    <text evidence="4">The sequence shown here is derived from an EMBL/GenBank/DDBJ whole genome shotgun (WGS) entry which is preliminary data.</text>
</comment>
<name>A0ABV8E0T8_9NOCA</name>
<dbReference type="InterPro" id="IPR000873">
    <property type="entry name" value="AMP-dep_synth/lig_dom"/>
</dbReference>
<dbReference type="InterPro" id="IPR020845">
    <property type="entry name" value="AMP-binding_CS"/>
</dbReference>
<dbReference type="Gene3D" id="3.40.50.12780">
    <property type="entry name" value="N-terminal domain of ligase-like"/>
    <property type="match status" value="1"/>
</dbReference>
<dbReference type="Proteomes" id="UP001595696">
    <property type="component" value="Unassembled WGS sequence"/>
</dbReference>
<evidence type="ECO:0000259" key="3">
    <source>
        <dbReference type="Pfam" id="PF00501"/>
    </source>
</evidence>
<evidence type="ECO:0000256" key="1">
    <source>
        <dbReference type="ARBA" id="ARBA00006432"/>
    </source>
</evidence>
<proteinExistence type="inferred from homology"/>
<dbReference type="InterPro" id="IPR042099">
    <property type="entry name" value="ANL_N_sf"/>
</dbReference>
<dbReference type="InterPro" id="IPR045851">
    <property type="entry name" value="AMP-bd_C_sf"/>
</dbReference>
<gene>
    <name evidence="4" type="ORF">ACFO0B_25565</name>
</gene>